<dbReference type="EMBL" id="QJPH01000236">
    <property type="protein sequence ID" value="PZN82081.1"/>
    <property type="molecule type" value="Genomic_DNA"/>
</dbReference>
<dbReference type="Pfam" id="PF19267">
    <property type="entry name" value="CIS_spike_tip"/>
    <property type="match status" value="1"/>
</dbReference>
<evidence type="ECO:0000256" key="1">
    <source>
        <dbReference type="SAM" id="MobiDB-lite"/>
    </source>
</evidence>
<evidence type="ECO:0000313" key="2">
    <source>
        <dbReference type="EMBL" id="PZN82081.1"/>
    </source>
</evidence>
<proteinExistence type="predicted"/>
<comment type="caution">
    <text evidence="2">The sequence shown here is derived from an EMBL/GenBank/DDBJ whole genome shotgun (WGS) entry which is preliminary data.</text>
</comment>
<reference evidence="2 3" key="1">
    <citation type="journal article" date="2018" name="Aquat. Microb. Ecol.">
        <title>Gammaproteobacterial methanotrophs dominate.</title>
        <authorList>
            <person name="Rissanen A.J."/>
            <person name="Saarenheimo J."/>
            <person name="Tiirola M."/>
            <person name="Peura S."/>
            <person name="Aalto S.L."/>
            <person name="Karvinen A."/>
            <person name="Nykanen H."/>
        </authorList>
    </citation>
    <scope>NUCLEOTIDE SEQUENCE [LARGE SCALE GENOMIC DNA]</scope>
    <source>
        <strain evidence="2">AMbin10</strain>
    </source>
</reference>
<gene>
    <name evidence="2" type="ORF">DM484_07050</name>
</gene>
<accession>A0A2W4RDE9</accession>
<dbReference type="InterPro" id="IPR045362">
    <property type="entry name" value="CIS_spike_tip"/>
</dbReference>
<dbReference type="AlphaFoldDB" id="A0A2W4RDE9"/>
<protein>
    <submittedName>
        <fullName evidence="2">Uncharacterized protein</fullName>
    </submittedName>
</protein>
<sequence length="143" mass="14775">MSNPILIDGDSVLFMPTFGLATVMPQPGTLKGSGPGTYKGKNICVEGDEKNVSVPGCVYLTPTHPIPGTGTLKIDALGGDQKAAKTKTGSKAVLLKGGNFTAKFEVQSPAQQPNPSGPPMPDTTPNYSGMGMFSTTNVKFQGT</sequence>
<evidence type="ECO:0000313" key="3">
    <source>
        <dbReference type="Proteomes" id="UP000249396"/>
    </source>
</evidence>
<organism evidence="2 3">
    <name type="scientific">Candidatus Methylumidiphilus alinenensis</name>
    <dbReference type="NCBI Taxonomy" id="2202197"/>
    <lineage>
        <taxon>Bacteria</taxon>
        <taxon>Pseudomonadati</taxon>
        <taxon>Pseudomonadota</taxon>
        <taxon>Gammaproteobacteria</taxon>
        <taxon>Methylococcales</taxon>
        <taxon>Candidatus Methylumidiphilus</taxon>
    </lineage>
</organism>
<feature type="region of interest" description="Disordered" evidence="1">
    <location>
        <begin position="107"/>
        <end position="143"/>
    </location>
</feature>
<name>A0A2W4RDE9_9GAMM</name>
<feature type="compositionally biased region" description="Polar residues" evidence="1">
    <location>
        <begin position="123"/>
        <end position="143"/>
    </location>
</feature>
<dbReference type="Proteomes" id="UP000249396">
    <property type="component" value="Unassembled WGS sequence"/>
</dbReference>